<feature type="region of interest" description="Disordered" evidence="14">
    <location>
        <begin position="379"/>
        <end position="453"/>
    </location>
</feature>
<evidence type="ECO:0000313" key="17">
    <source>
        <dbReference type="Proteomes" id="UP000001554"/>
    </source>
</evidence>
<dbReference type="SMART" id="SM00005">
    <property type="entry name" value="DEATH"/>
    <property type="match status" value="1"/>
</dbReference>
<gene>
    <name evidence="18" type="primary">LOC118408375</name>
</gene>
<keyword evidence="10" id="KW-0804">Transcription</keyword>
<dbReference type="EC" id="2.3.1.48" evidence="2"/>
<keyword evidence="7" id="KW-0156">Chromatin regulator</keyword>
<dbReference type="PROSITE" id="PS50134">
    <property type="entry name" value="ZF_TAZ"/>
    <property type="match status" value="1"/>
</dbReference>
<keyword evidence="9" id="KW-0010">Activator</keyword>
<feature type="domain" description="TAZ-type" evidence="16">
    <location>
        <begin position="605"/>
        <end position="686"/>
    </location>
</feature>
<dbReference type="InterPro" id="IPR000433">
    <property type="entry name" value="Znf_ZZ"/>
</dbReference>
<dbReference type="Pfam" id="PF00569">
    <property type="entry name" value="ZZ"/>
    <property type="match status" value="1"/>
</dbReference>
<accession>A0A9J7KLK0</accession>
<feature type="zinc finger region" description="TAZ-type" evidence="13">
    <location>
        <begin position="605"/>
        <end position="686"/>
    </location>
</feature>
<dbReference type="FunFam" id="1.20.1020.10:FF:000001">
    <property type="entry name" value="E1A binding protein p300"/>
    <property type="match status" value="1"/>
</dbReference>
<evidence type="ECO:0000256" key="4">
    <source>
        <dbReference type="ARBA" id="ARBA00022723"/>
    </source>
</evidence>
<dbReference type="GeneID" id="118408375"/>
<evidence type="ECO:0000313" key="18">
    <source>
        <dbReference type="RefSeq" id="XP_035665032.1"/>
    </source>
</evidence>
<dbReference type="Pfam" id="PF00531">
    <property type="entry name" value="Death"/>
    <property type="match status" value="1"/>
</dbReference>
<comment type="catalytic activity">
    <reaction evidence="12">
        <text>L-lysyl-[protein] + acetyl-CoA = N(6)-acetyl-L-lysyl-[protein] + CoA + H(+)</text>
        <dbReference type="Rhea" id="RHEA:45948"/>
        <dbReference type="Rhea" id="RHEA-COMP:9752"/>
        <dbReference type="Rhea" id="RHEA-COMP:10731"/>
        <dbReference type="ChEBI" id="CHEBI:15378"/>
        <dbReference type="ChEBI" id="CHEBI:29969"/>
        <dbReference type="ChEBI" id="CHEBI:57287"/>
        <dbReference type="ChEBI" id="CHEBI:57288"/>
        <dbReference type="ChEBI" id="CHEBI:61930"/>
        <dbReference type="EC" id="2.3.1.48"/>
    </reaction>
</comment>
<evidence type="ECO:0000256" key="7">
    <source>
        <dbReference type="ARBA" id="ARBA00022853"/>
    </source>
</evidence>
<reference evidence="18" key="1">
    <citation type="submission" date="2025-08" db="UniProtKB">
        <authorList>
            <consortium name="RefSeq"/>
        </authorList>
    </citation>
    <scope>IDENTIFICATION</scope>
    <source>
        <strain evidence="18">S238N-H82</strain>
        <tissue evidence="18">Testes</tissue>
    </source>
</reference>
<feature type="region of interest" description="Disordered" evidence="14">
    <location>
        <begin position="189"/>
        <end position="249"/>
    </location>
</feature>
<evidence type="ECO:0000259" key="16">
    <source>
        <dbReference type="PROSITE" id="PS50134"/>
    </source>
</evidence>
<protein>
    <recommendedName>
        <fullName evidence="2">histone acetyltransferase</fullName>
        <ecNumber evidence="2">2.3.1.48</ecNumber>
    </recommendedName>
</protein>
<dbReference type="Gene3D" id="1.10.533.10">
    <property type="entry name" value="Death Domain, Fas"/>
    <property type="match status" value="1"/>
</dbReference>
<dbReference type="CDD" id="cd01670">
    <property type="entry name" value="Death"/>
    <property type="match status" value="1"/>
</dbReference>
<evidence type="ECO:0000256" key="10">
    <source>
        <dbReference type="ARBA" id="ARBA00023163"/>
    </source>
</evidence>
<dbReference type="SMART" id="SM00551">
    <property type="entry name" value="ZnF_TAZ"/>
    <property type="match status" value="1"/>
</dbReference>
<evidence type="ECO:0000256" key="12">
    <source>
        <dbReference type="ARBA" id="ARBA00048017"/>
    </source>
</evidence>
<evidence type="ECO:0000256" key="5">
    <source>
        <dbReference type="ARBA" id="ARBA00022771"/>
    </source>
</evidence>
<dbReference type="Gene3D" id="1.20.1020.10">
    <property type="entry name" value="TAZ domain"/>
    <property type="match status" value="1"/>
</dbReference>
<dbReference type="GO" id="GO:0005634">
    <property type="term" value="C:nucleus"/>
    <property type="evidence" value="ECO:0007669"/>
    <property type="project" value="UniProtKB-SubCell"/>
</dbReference>
<evidence type="ECO:0000256" key="13">
    <source>
        <dbReference type="PROSITE-ProRule" id="PRU00203"/>
    </source>
</evidence>
<keyword evidence="17" id="KW-1185">Reference proteome</keyword>
<sequence length="873" mass="97049">MASTADQMSNGHQRQQQDEHTIYHTIINVGESLCDKDTLQSSEKFEKDVQCLEEITSGIFDSGDSDNGRPGLEEEVKLTIRKRVNNKTAEVAQTIFRGRILDPDNKEELHKMSSIFKRFAAALRKAKRGCVHCYLEFADDDSYDIFWRGYSDGSLSDTLTRELITDDMRAAEGGADLYIHVRVLDSATEDGDFSDQDPSGTAGRGPPHPGPSREHSGQGPPAPCNSNHGDDTSPGYHGDDTGGRQVSGGDDVIHVKQEPAEQVPSCCMMGTVKSEMDTNGLEVKEESELDRQFAAIADHLGSMWERLASSLGFNTDYIRDLTARLPPSLRPHQLICDWMERNAGDVTLEQLVQALRDAGIHEVADAADSGQLFLTEADLEAAKGKPDGDIDTGRADGEDSSNDRSSHDSQTSALASDGSHGNMEGEPMSEEDDSSRSSNSDTDDVGSGASSLPATCISTGIETNLPDDNVLLGDDTFKDCHTSEASGSRPAAGDVEDPAEAEVSAEKHTQDHGQAEPGQPDKVQKTVAGTPVDAHKNQIPESSTATGICTSCKQTMQPEYRYTCSTCENYNLCVVCYKKKGHSHKMQWGLQPSDVDTLQPSLSYHEARRQSIERCIQSLVHACQCRDTSCSQPRCQKMKRLVLHTKSCKRKANGGCPICKQLIALCCYHAKHCQQQKCPVPFCVNIKHKLQQQQLQQRLQQAQMLRQRMATIDKALHEENVKGTHVQVNMPQCTFTSTLYPTGEDALAWNDCIEDFFKTDEFTTRSIQQSWPNIQYNSINDESLPTIAAWLKVRTDVKRVWLRFNRFSAEGVRDFVRTMKGKAYTYTWSDDLLYDGSQTDVCESLESGGEDVRREEEQWERLRREESWIRVKE</sequence>
<dbReference type="PANTHER" id="PTHR13808:SF1">
    <property type="entry name" value="HISTONE ACETYLTRANSFERASE"/>
    <property type="match status" value="1"/>
</dbReference>
<dbReference type="Gene3D" id="3.30.60.90">
    <property type="match status" value="1"/>
</dbReference>
<feature type="compositionally biased region" description="Basic and acidic residues" evidence="14">
    <location>
        <begin position="380"/>
        <end position="407"/>
    </location>
</feature>
<feature type="compositionally biased region" description="Basic and acidic residues" evidence="14">
    <location>
        <begin position="504"/>
        <end position="514"/>
    </location>
</feature>
<dbReference type="GO" id="GO:0008270">
    <property type="term" value="F:zinc ion binding"/>
    <property type="evidence" value="ECO:0007669"/>
    <property type="project" value="UniProtKB-KW"/>
</dbReference>
<dbReference type="InterPro" id="IPR011029">
    <property type="entry name" value="DEATH-like_dom_sf"/>
</dbReference>
<evidence type="ECO:0000256" key="3">
    <source>
        <dbReference type="ARBA" id="ARBA00022679"/>
    </source>
</evidence>
<comment type="subcellular location">
    <subcellularLocation>
        <location evidence="1">Nucleus</location>
    </subcellularLocation>
</comment>
<dbReference type="AlphaFoldDB" id="A0A9J7KLK0"/>
<keyword evidence="3" id="KW-0808">Transferase</keyword>
<evidence type="ECO:0000256" key="8">
    <source>
        <dbReference type="ARBA" id="ARBA00023015"/>
    </source>
</evidence>
<dbReference type="KEGG" id="bfo:118408375"/>
<dbReference type="GO" id="GO:0007165">
    <property type="term" value="P:signal transduction"/>
    <property type="evidence" value="ECO:0007669"/>
    <property type="project" value="InterPro"/>
</dbReference>
<keyword evidence="11" id="KW-0539">Nucleus</keyword>
<feature type="region of interest" description="Disordered" evidence="14">
    <location>
        <begin position="481"/>
        <end position="525"/>
    </location>
</feature>
<evidence type="ECO:0000256" key="1">
    <source>
        <dbReference type="ARBA" id="ARBA00004123"/>
    </source>
</evidence>
<name>A0A9J7KLK0_BRAFL</name>
<dbReference type="SUPFAM" id="SSF57850">
    <property type="entry name" value="RING/U-box"/>
    <property type="match status" value="1"/>
</dbReference>
<dbReference type="InterPro" id="IPR000197">
    <property type="entry name" value="Znf_TAZ"/>
</dbReference>
<evidence type="ECO:0000256" key="11">
    <source>
        <dbReference type="ARBA" id="ARBA00023242"/>
    </source>
</evidence>
<evidence type="ECO:0000256" key="2">
    <source>
        <dbReference type="ARBA" id="ARBA00013184"/>
    </source>
</evidence>
<dbReference type="GO" id="GO:0004402">
    <property type="term" value="F:histone acetyltransferase activity"/>
    <property type="evidence" value="ECO:0007669"/>
    <property type="project" value="InterPro"/>
</dbReference>
<evidence type="ECO:0000256" key="6">
    <source>
        <dbReference type="ARBA" id="ARBA00022833"/>
    </source>
</evidence>
<evidence type="ECO:0000256" key="14">
    <source>
        <dbReference type="SAM" id="MobiDB-lite"/>
    </source>
</evidence>
<organism evidence="17 18">
    <name type="scientific">Branchiostoma floridae</name>
    <name type="common">Florida lancelet</name>
    <name type="synonym">Amphioxus</name>
    <dbReference type="NCBI Taxonomy" id="7739"/>
    <lineage>
        <taxon>Eukaryota</taxon>
        <taxon>Metazoa</taxon>
        <taxon>Chordata</taxon>
        <taxon>Cephalochordata</taxon>
        <taxon>Leptocardii</taxon>
        <taxon>Amphioxiformes</taxon>
        <taxon>Branchiostomatidae</taxon>
        <taxon>Branchiostoma</taxon>
    </lineage>
</organism>
<proteinExistence type="predicted"/>
<dbReference type="PANTHER" id="PTHR13808">
    <property type="entry name" value="CBP/P300-RELATED"/>
    <property type="match status" value="1"/>
</dbReference>
<keyword evidence="8" id="KW-0805">Transcription regulation</keyword>
<dbReference type="Pfam" id="PF02135">
    <property type="entry name" value="zf-TAZ"/>
    <property type="match status" value="1"/>
</dbReference>
<dbReference type="InterPro" id="IPR035898">
    <property type="entry name" value="TAZ_dom_sf"/>
</dbReference>
<dbReference type="PROSITE" id="PS01357">
    <property type="entry name" value="ZF_ZZ_1"/>
    <property type="match status" value="1"/>
</dbReference>
<keyword evidence="5 13" id="KW-0863">Zinc-finger</keyword>
<dbReference type="SUPFAM" id="SSF57933">
    <property type="entry name" value="TAZ domain"/>
    <property type="match status" value="1"/>
</dbReference>
<dbReference type="Proteomes" id="UP000001554">
    <property type="component" value="Unplaced"/>
</dbReference>
<dbReference type="SMART" id="SM00291">
    <property type="entry name" value="ZnF_ZZ"/>
    <property type="match status" value="1"/>
</dbReference>
<dbReference type="OrthoDB" id="899at2759"/>
<feature type="domain" description="Death" evidence="15">
    <location>
        <begin position="289"/>
        <end position="371"/>
    </location>
</feature>
<dbReference type="RefSeq" id="XP_035665032.1">
    <property type="nucleotide sequence ID" value="XM_035809139.1"/>
</dbReference>
<evidence type="ECO:0000256" key="9">
    <source>
        <dbReference type="ARBA" id="ARBA00023159"/>
    </source>
</evidence>
<keyword evidence="6 13" id="KW-0862">Zinc</keyword>
<dbReference type="InterPro" id="IPR043145">
    <property type="entry name" value="Znf_ZZ_sf"/>
</dbReference>
<keyword evidence="4 13" id="KW-0479">Metal-binding</keyword>
<dbReference type="InterPro" id="IPR000488">
    <property type="entry name" value="Death_dom"/>
</dbReference>
<dbReference type="PROSITE" id="PS50017">
    <property type="entry name" value="DEATH_DOMAIN"/>
    <property type="match status" value="1"/>
</dbReference>
<dbReference type="SUPFAM" id="SSF47986">
    <property type="entry name" value="DEATH domain"/>
    <property type="match status" value="1"/>
</dbReference>
<dbReference type="GO" id="GO:0006355">
    <property type="term" value="P:regulation of DNA-templated transcription"/>
    <property type="evidence" value="ECO:0007669"/>
    <property type="project" value="InterPro"/>
</dbReference>
<evidence type="ECO:0000259" key="15">
    <source>
        <dbReference type="PROSITE" id="PS50017"/>
    </source>
</evidence>
<dbReference type="InterPro" id="IPR013178">
    <property type="entry name" value="Histone_AcTrfase_Rtt109/CBP"/>
</dbReference>